<evidence type="ECO:0000313" key="9">
    <source>
        <dbReference type="EMBL" id="MDG0863359.1"/>
    </source>
</evidence>
<dbReference type="GO" id="GO:0009279">
    <property type="term" value="C:cell outer membrane"/>
    <property type="evidence" value="ECO:0007669"/>
    <property type="project" value="UniProtKB-SubCell"/>
</dbReference>
<dbReference type="Gene3D" id="2.40.170.20">
    <property type="entry name" value="TonB-dependent receptor, beta-barrel domain"/>
    <property type="match status" value="1"/>
</dbReference>
<feature type="signal peptide" evidence="6">
    <location>
        <begin position="1"/>
        <end position="28"/>
    </location>
</feature>
<reference evidence="9" key="1">
    <citation type="submission" date="2019-02" db="EMBL/GenBank/DDBJ databases">
        <title>Draft genome of the type strain Pelomonas aquatica CCUG 52575T.</title>
        <authorList>
            <person name="Gomila M."/>
            <person name="Lalucat J."/>
        </authorList>
    </citation>
    <scope>NUCLEOTIDE SEQUENCE</scope>
    <source>
        <strain evidence="9">CCUG 52575</strain>
    </source>
</reference>
<evidence type="ECO:0000256" key="1">
    <source>
        <dbReference type="ARBA" id="ARBA00004442"/>
    </source>
</evidence>
<dbReference type="RefSeq" id="WP_268147936.1">
    <property type="nucleotide sequence ID" value="NZ_JAPPUW010000003.1"/>
</dbReference>
<name>A0A9X4LHZ1_9BURK</name>
<keyword evidence="10" id="KW-1185">Reference proteome</keyword>
<comment type="similarity">
    <text evidence="2 5">Belongs to the TonB-dependent receptor family.</text>
</comment>
<accession>A0A9X4LHZ1</accession>
<dbReference type="Pfam" id="PF07715">
    <property type="entry name" value="Plug"/>
    <property type="match status" value="1"/>
</dbReference>
<dbReference type="AlphaFoldDB" id="A0A9X4LHZ1"/>
<keyword evidence="9" id="KW-0675">Receptor</keyword>
<evidence type="ECO:0000259" key="7">
    <source>
        <dbReference type="Pfam" id="PF00593"/>
    </source>
</evidence>
<evidence type="ECO:0000313" key="10">
    <source>
        <dbReference type="Proteomes" id="UP001152766"/>
    </source>
</evidence>
<feature type="domain" description="TonB-dependent receptor-like beta-barrel" evidence="7">
    <location>
        <begin position="430"/>
        <end position="971"/>
    </location>
</feature>
<evidence type="ECO:0000259" key="8">
    <source>
        <dbReference type="Pfam" id="PF07715"/>
    </source>
</evidence>
<feature type="chain" id="PRO_5040746026" evidence="6">
    <location>
        <begin position="29"/>
        <end position="1004"/>
    </location>
</feature>
<evidence type="ECO:0000256" key="4">
    <source>
        <dbReference type="ARBA" id="ARBA00023237"/>
    </source>
</evidence>
<dbReference type="InterPro" id="IPR000531">
    <property type="entry name" value="Beta-barrel_TonB"/>
</dbReference>
<evidence type="ECO:0000256" key="2">
    <source>
        <dbReference type="ARBA" id="ARBA00009810"/>
    </source>
</evidence>
<feature type="domain" description="TonB-dependent receptor plug" evidence="8">
    <location>
        <begin position="65"/>
        <end position="172"/>
    </location>
</feature>
<dbReference type="InterPro" id="IPR037066">
    <property type="entry name" value="Plug_dom_sf"/>
</dbReference>
<dbReference type="PANTHER" id="PTHR40980:SF3">
    <property type="entry name" value="TONB-DEPENDENT RECEPTOR-LIKE BETA-BARREL DOMAIN-CONTAINING PROTEIN"/>
    <property type="match status" value="1"/>
</dbReference>
<comment type="caution">
    <text evidence="9">The sequence shown here is derived from an EMBL/GenBank/DDBJ whole genome shotgun (WGS) entry which is preliminary data.</text>
</comment>
<dbReference type="InterPro" id="IPR036942">
    <property type="entry name" value="Beta-barrel_TonB_sf"/>
</dbReference>
<keyword evidence="3 5" id="KW-0472">Membrane</keyword>
<comment type="subcellular location">
    <subcellularLocation>
        <location evidence="1 5">Cell outer membrane</location>
    </subcellularLocation>
</comment>
<dbReference type="Pfam" id="PF00593">
    <property type="entry name" value="TonB_dep_Rec_b-barrel"/>
    <property type="match status" value="1"/>
</dbReference>
<dbReference type="Proteomes" id="UP001152766">
    <property type="component" value="Unassembled WGS sequence"/>
</dbReference>
<evidence type="ECO:0000256" key="5">
    <source>
        <dbReference type="RuleBase" id="RU003357"/>
    </source>
</evidence>
<dbReference type="Gene3D" id="2.170.130.10">
    <property type="entry name" value="TonB-dependent receptor, plug domain"/>
    <property type="match status" value="1"/>
</dbReference>
<evidence type="ECO:0000256" key="6">
    <source>
        <dbReference type="SAM" id="SignalP"/>
    </source>
</evidence>
<dbReference type="SUPFAM" id="SSF56935">
    <property type="entry name" value="Porins"/>
    <property type="match status" value="1"/>
</dbReference>
<dbReference type="PANTHER" id="PTHR40980">
    <property type="entry name" value="PLUG DOMAIN-CONTAINING PROTEIN"/>
    <property type="match status" value="1"/>
</dbReference>
<gene>
    <name evidence="9" type="ORF">EXJ73_12870</name>
</gene>
<keyword evidence="4" id="KW-0998">Cell outer membrane</keyword>
<organism evidence="9 10">
    <name type="scientific">Pelomonas aquatica</name>
    <dbReference type="NCBI Taxonomy" id="431058"/>
    <lineage>
        <taxon>Bacteria</taxon>
        <taxon>Pseudomonadati</taxon>
        <taxon>Pseudomonadota</taxon>
        <taxon>Betaproteobacteria</taxon>
        <taxon>Burkholderiales</taxon>
        <taxon>Sphaerotilaceae</taxon>
        <taxon>Roseateles</taxon>
    </lineage>
</organism>
<evidence type="ECO:0000256" key="3">
    <source>
        <dbReference type="ARBA" id="ARBA00023136"/>
    </source>
</evidence>
<sequence length="1004" mass="108379">MRKPRPALRLTSLAAASGLLFAGAAAHAQATAPAAAASAPQAQQLETVVVTGIRKSLETSVNLKRSAAGLVDGIVAEDIGKFPDTNLAEAMQRISGVSIDRSNGEGTKVTVRGMGPDFNLVLLNGRQMPGSNIDGSAPSSRSFDFSNLASEGVSALEVYKTSKASTPTGGMGATINIRTPRPFDSRETVASVGVKMVRDSTARNLPAEEQGKQLTPELSGIYSTQFADGMFGIALIGSYQVRDSGYNQAAVTSGWHTFKGSDSGWGPLPNPAPEVKNRPGPNDIYNVPQNLNYAFTGIHRERSNGQLVFQFRPVKDLVGTLDYTMSEQKFRQKRNDISAWFNFGGQFGEYTPGPIATPLVYGEHIPTGNADVAMGTSRTSTSNRNRSVGLNLKWKATDALNFDFDAHHSTATSGADDPLGTSVTLGTASFNRGDTAADFSNKFPVLSIANAPLDPTLQELEGSVFGNSYQRNEINQAQASGKWKIDADSSLDFGISLTDVKNRSAYTNVQRNTWGHNAGSAGGPADMPDNIWHADSIGKYFGGVPGHDSSKLYNQFFYFNFDDVRNAAIKAVGSNLPYLASFDFDNSQNYAAKLAGLPNVGYSFQDMRTTEKTRSLYLQYNRAWEWGIPFDASVGARYEKTDVTSPTRQSIPQSVQWASTNELSIVSGDVTSFSLSGKYSYLLPSIDLSADVTPDTKLRLSYGETIGRPGWANLQGGITLNNPGRIAGNVGSVGNPDLKPLKSRNFDFSAEHYYDKGSYISASYFRKDLSDYIEPVSVAQTPFNLHTPAGSAMFNEAIGKGGCGATASDCIRQYIFKNYPTAPGVNVATQTITGQPGDPLMVFQMATQANSSRKASLNGIELNAQHSFRNGLGFSANFTRVRSSAAYQDGVVGQEFAIDGLGDSGNLVGFYEDTSYSARLAYNWRGRYLITHFGGTDGAQPLYVEPRGQLDLSLGYNLNKQLSLQLEAINLNDAIVRTYMRAQQQVGSVTQLGRRYMIGARYKF</sequence>
<keyword evidence="6" id="KW-0732">Signal</keyword>
<dbReference type="EMBL" id="SGUG01000017">
    <property type="protein sequence ID" value="MDG0863359.1"/>
    <property type="molecule type" value="Genomic_DNA"/>
</dbReference>
<dbReference type="NCBIfam" id="TIGR01782">
    <property type="entry name" value="TonB-Xanth-Caul"/>
    <property type="match status" value="1"/>
</dbReference>
<protein>
    <submittedName>
        <fullName evidence="9">TonB-dependent receptor</fullName>
    </submittedName>
</protein>
<proteinExistence type="inferred from homology"/>
<keyword evidence="5" id="KW-0798">TonB box</keyword>
<dbReference type="InterPro" id="IPR010104">
    <property type="entry name" value="TonB_rcpt_bac"/>
</dbReference>
<dbReference type="InterPro" id="IPR012910">
    <property type="entry name" value="Plug_dom"/>
</dbReference>